<proteinExistence type="predicted"/>
<dbReference type="RefSeq" id="XP_010491592.1">
    <property type="nucleotide sequence ID" value="XM_010493290.2"/>
</dbReference>
<evidence type="ECO:0000256" key="1">
    <source>
        <dbReference type="SAM" id="SignalP"/>
    </source>
</evidence>
<dbReference type="PANTHER" id="PTHR36312">
    <property type="entry name" value="THIONIN-LIKE PROTEIN 1"/>
    <property type="match status" value="1"/>
</dbReference>
<name>A0ABM0XVG2_CAMSA</name>
<keyword evidence="1" id="KW-0732">Signal</keyword>
<dbReference type="InterPro" id="IPR038975">
    <property type="entry name" value="THNL"/>
</dbReference>
<feature type="signal peptide" evidence="1">
    <location>
        <begin position="1"/>
        <end position="27"/>
    </location>
</feature>
<gene>
    <name evidence="3" type="primary">LOC104769145</name>
</gene>
<dbReference type="GeneID" id="104769145"/>
<reference evidence="2" key="1">
    <citation type="journal article" date="2014" name="Nat. Commun.">
        <title>The emerging biofuel crop Camelina sativa retains a highly undifferentiated hexaploid genome structure.</title>
        <authorList>
            <person name="Kagale S."/>
            <person name="Koh C."/>
            <person name="Nixon J."/>
            <person name="Bollina V."/>
            <person name="Clarke W.E."/>
            <person name="Tuteja R."/>
            <person name="Spillane C."/>
            <person name="Robinson S.J."/>
            <person name="Links M.G."/>
            <person name="Clarke C."/>
            <person name="Higgins E.E."/>
            <person name="Huebert T."/>
            <person name="Sharpe A.G."/>
            <person name="Parkin I.A."/>
        </authorList>
    </citation>
    <scope>NUCLEOTIDE SEQUENCE [LARGE SCALE GENOMIC DNA]</scope>
    <source>
        <strain evidence="2">cv. DH55</strain>
    </source>
</reference>
<evidence type="ECO:0000313" key="2">
    <source>
        <dbReference type="Proteomes" id="UP000694864"/>
    </source>
</evidence>
<dbReference type="PANTHER" id="PTHR36312:SF16">
    <property type="entry name" value="THIONIN-LIKE PROTEIN 2"/>
    <property type="match status" value="1"/>
</dbReference>
<reference evidence="3" key="2">
    <citation type="submission" date="2025-08" db="UniProtKB">
        <authorList>
            <consortium name="RefSeq"/>
        </authorList>
    </citation>
    <scope>IDENTIFICATION</scope>
    <source>
        <tissue evidence="3">Leaf</tissue>
    </source>
</reference>
<accession>A0ABM0XVG2</accession>
<dbReference type="Proteomes" id="UP000694864">
    <property type="component" value="Chromosome 20"/>
</dbReference>
<sequence>MEGKRMTMLIVITLVMIIGNLMTKTEAIPFNRRCYPVCLRECKYEERFLEFLKCPFKCMKTCLQPPSLSSKIIHDSEYFCKLGCASHCVPRSSLQNPNVKRVSACVESCSNKCTKKCEK</sequence>
<evidence type="ECO:0000313" key="3">
    <source>
        <dbReference type="RefSeq" id="XP_010491592.1"/>
    </source>
</evidence>
<keyword evidence="2" id="KW-1185">Reference proteome</keyword>
<feature type="chain" id="PRO_5047079533" evidence="1">
    <location>
        <begin position="28"/>
        <end position="119"/>
    </location>
</feature>
<protein>
    <submittedName>
        <fullName evidence="3">Thionin-like protein 2</fullName>
    </submittedName>
</protein>
<organism evidence="2 3">
    <name type="scientific">Camelina sativa</name>
    <name type="common">False flax</name>
    <name type="synonym">Myagrum sativum</name>
    <dbReference type="NCBI Taxonomy" id="90675"/>
    <lineage>
        <taxon>Eukaryota</taxon>
        <taxon>Viridiplantae</taxon>
        <taxon>Streptophyta</taxon>
        <taxon>Embryophyta</taxon>
        <taxon>Tracheophyta</taxon>
        <taxon>Spermatophyta</taxon>
        <taxon>Magnoliopsida</taxon>
        <taxon>eudicotyledons</taxon>
        <taxon>Gunneridae</taxon>
        <taxon>Pentapetalae</taxon>
        <taxon>rosids</taxon>
        <taxon>malvids</taxon>
        <taxon>Brassicales</taxon>
        <taxon>Brassicaceae</taxon>
        <taxon>Camelineae</taxon>
        <taxon>Camelina</taxon>
    </lineage>
</organism>